<protein>
    <submittedName>
        <fullName evidence="2">Relaxase/mobilization nuclease domain-containing protein</fullName>
    </submittedName>
</protein>
<dbReference type="Pfam" id="PF03432">
    <property type="entry name" value="Relaxase"/>
    <property type="match status" value="1"/>
</dbReference>
<keyword evidence="2" id="KW-0614">Plasmid</keyword>
<organism evidence="2 3">
    <name type="scientific">Methylorubrum extorquens</name>
    <name type="common">Methylobacterium dichloromethanicum</name>
    <name type="synonym">Methylobacterium extorquens</name>
    <dbReference type="NCBI Taxonomy" id="408"/>
    <lineage>
        <taxon>Bacteria</taxon>
        <taxon>Pseudomonadati</taxon>
        <taxon>Pseudomonadota</taxon>
        <taxon>Alphaproteobacteria</taxon>
        <taxon>Hyphomicrobiales</taxon>
        <taxon>Methylobacteriaceae</taxon>
        <taxon>Methylorubrum</taxon>
    </lineage>
</organism>
<sequence length="361" mass="40315">MNTERDAPSVRGAVAEAETALSYVWQTPVGRPKKQPGDHVLFATGQGGLARTDRVRLQRIVSRAPEVMVKITGRTKGAQHLLAHLAYITRDGRLSAETEEGIVLSGREGLGDLQARWIDDVALDSRRRSDGTLSVNVILSMPPGTDPAKVRDAVRAFALETFERRHDFVFVQHEDEAHPHVHLTVRALGYDGRRLNPRKADLHHWRERFAEELRLRGVAAEATPRRARGRVRKAEHGAVRAIRERGAVPRVDRLAREAIVRELRGEGTSERPWEARAAERQTAIRARYRATAAELARSDEPSDRALADEITAFLSAMPEPSLQRHALLRELADQAAVARIDRDAAIPLTIDADPRLAEKDR</sequence>
<dbReference type="RefSeq" id="WP_283536476.1">
    <property type="nucleotide sequence ID" value="NZ_CP073634.1"/>
</dbReference>
<dbReference type="Gene3D" id="3.30.930.30">
    <property type="match status" value="1"/>
</dbReference>
<proteinExistence type="predicted"/>
<gene>
    <name evidence="2" type="ORF">KEC54_28385</name>
</gene>
<dbReference type="EMBL" id="CP073634">
    <property type="protein sequence ID" value="WHQ72977.1"/>
    <property type="molecule type" value="Genomic_DNA"/>
</dbReference>
<name>A0AAX3WRU4_METEX</name>
<evidence type="ECO:0000313" key="2">
    <source>
        <dbReference type="EMBL" id="WHQ72977.1"/>
    </source>
</evidence>
<dbReference type="Proteomes" id="UP001223720">
    <property type="component" value="Plasmid pME152"/>
</dbReference>
<dbReference type="AlphaFoldDB" id="A0AAX3WRU4"/>
<reference evidence="2" key="1">
    <citation type="journal article" date="2022" name="Biotechnol. Bioprocess Eng.">
        <title>Pan-genome Analysis Reveals Comparative Genomic Features of Central Metabolic Pathways in Methylorubrum extorquens.</title>
        <authorList>
            <person name="Lee G.M."/>
            <person name="Scott-Nevros Z.K."/>
            <person name="Lee S.-M."/>
            <person name="Kim D."/>
        </authorList>
    </citation>
    <scope>NUCLEOTIDE SEQUENCE</scope>
    <source>
        <strain evidence="2">ATCC 55366</strain>
        <plasmid evidence="2">pME152</plasmid>
    </source>
</reference>
<geneLocation type="plasmid" evidence="2 3">
    <name>pME152</name>
</geneLocation>
<evidence type="ECO:0000313" key="3">
    <source>
        <dbReference type="Proteomes" id="UP001223720"/>
    </source>
</evidence>
<dbReference type="InterPro" id="IPR005094">
    <property type="entry name" value="Endonuclease_MobA/VirD2"/>
</dbReference>
<accession>A0AAX3WRU4</accession>
<evidence type="ECO:0000259" key="1">
    <source>
        <dbReference type="Pfam" id="PF03432"/>
    </source>
</evidence>
<feature type="domain" description="MobA/VirD2-like nuclease" evidence="1">
    <location>
        <begin position="87"/>
        <end position="210"/>
    </location>
</feature>